<accession>A0A7C1VNB4</accession>
<evidence type="ECO:0000256" key="2">
    <source>
        <dbReference type="ARBA" id="ARBA00022649"/>
    </source>
</evidence>
<dbReference type="Pfam" id="PF05016">
    <property type="entry name" value="ParE_toxin"/>
    <property type="match status" value="1"/>
</dbReference>
<dbReference type="PANTHER" id="PTHR35601">
    <property type="entry name" value="TOXIN RELE"/>
    <property type="match status" value="1"/>
</dbReference>
<dbReference type="AlphaFoldDB" id="A0A7C1VNB4"/>
<dbReference type="InterPro" id="IPR035093">
    <property type="entry name" value="RelE/ParE_toxin_dom_sf"/>
</dbReference>
<organism evidence="3">
    <name type="scientific">Desulfofervidus auxilii</name>
    <dbReference type="NCBI Taxonomy" id="1621989"/>
    <lineage>
        <taxon>Bacteria</taxon>
        <taxon>Pseudomonadati</taxon>
        <taxon>Thermodesulfobacteriota</taxon>
        <taxon>Candidatus Desulfofervidia</taxon>
        <taxon>Candidatus Desulfofervidales</taxon>
        <taxon>Candidatus Desulfofervidaceae</taxon>
        <taxon>Candidatus Desulfofervidus</taxon>
    </lineage>
</organism>
<protein>
    <submittedName>
        <fullName evidence="3">Type II toxin-antitoxin system mRNA interferase toxin, RelE/StbE family</fullName>
    </submittedName>
</protein>
<proteinExistence type="inferred from homology"/>
<evidence type="ECO:0000313" key="3">
    <source>
        <dbReference type="EMBL" id="HEC68404.1"/>
    </source>
</evidence>
<dbReference type="InterPro" id="IPR007712">
    <property type="entry name" value="RelE/ParE_toxin"/>
</dbReference>
<dbReference type="Gene3D" id="3.30.2310.20">
    <property type="entry name" value="RelE-like"/>
    <property type="match status" value="1"/>
</dbReference>
<dbReference type="EMBL" id="DRIH01000223">
    <property type="protein sequence ID" value="HEC68404.1"/>
    <property type="molecule type" value="Genomic_DNA"/>
</dbReference>
<keyword evidence="2" id="KW-1277">Toxin-antitoxin system</keyword>
<dbReference type="SUPFAM" id="SSF143011">
    <property type="entry name" value="RelE-like"/>
    <property type="match status" value="1"/>
</dbReference>
<comment type="caution">
    <text evidence="3">The sequence shown here is derived from an EMBL/GenBank/DDBJ whole genome shotgun (WGS) entry which is preliminary data.</text>
</comment>
<evidence type="ECO:0000256" key="1">
    <source>
        <dbReference type="ARBA" id="ARBA00006226"/>
    </source>
</evidence>
<dbReference type="Proteomes" id="UP000885738">
    <property type="component" value="Unassembled WGS sequence"/>
</dbReference>
<sequence length="96" mass="11481">MPKTYHLELSPAAKRDLKRLPRFIQKEIVFKHLPEIVKDPFSKTEPLLGTLKGERSYHFGRKPEYRIICYIEDDLIIVTIIGKRESIYKRAKRRKK</sequence>
<dbReference type="PANTHER" id="PTHR35601:SF1">
    <property type="entry name" value="TOXIN RELE"/>
    <property type="match status" value="1"/>
</dbReference>
<name>A0A7C1VNB4_DESA2</name>
<dbReference type="NCBIfam" id="TIGR02385">
    <property type="entry name" value="RelE_StbE"/>
    <property type="match status" value="1"/>
</dbReference>
<comment type="similarity">
    <text evidence="1">Belongs to the RelE toxin family.</text>
</comment>
<reference evidence="3" key="1">
    <citation type="journal article" date="2020" name="mSystems">
        <title>Genome- and Community-Level Interaction Insights into Carbon Utilization and Element Cycling Functions of Hydrothermarchaeota in Hydrothermal Sediment.</title>
        <authorList>
            <person name="Zhou Z."/>
            <person name="Liu Y."/>
            <person name="Xu W."/>
            <person name="Pan J."/>
            <person name="Luo Z.H."/>
            <person name="Li M."/>
        </authorList>
    </citation>
    <scope>NUCLEOTIDE SEQUENCE [LARGE SCALE GENOMIC DNA]</scope>
    <source>
        <strain evidence="3">HyVt-389</strain>
    </source>
</reference>
<gene>
    <name evidence="3" type="ORF">ENI35_06315</name>
</gene>